<dbReference type="Gene3D" id="3.30.870.10">
    <property type="entry name" value="Endonuclease Chain A"/>
    <property type="match status" value="2"/>
</dbReference>
<evidence type="ECO:0000256" key="1">
    <source>
        <dbReference type="SAM" id="MobiDB-lite"/>
    </source>
</evidence>
<dbReference type="GO" id="GO:0030572">
    <property type="term" value="F:phosphatidyltransferase activity"/>
    <property type="evidence" value="ECO:0007669"/>
    <property type="project" value="UniProtKB-ARBA"/>
</dbReference>
<dbReference type="SUPFAM" id="SSF56024">
    <property type="entry name" value="Phospholipase D/nuclease"/>
    <property type="match status" value="2"/>
</dbReference>
<name>A0A6A6P433_9PEZI</name>
<feature type="domain" description="PLD phosphodiesterase" evidence="2">
    <location>
        <begin position="470"/>
        <end position="492"/>
    </location>
</feature>
<dbReference type="SMART" id="SM00155">
    <property type="entry name" value="PLDc"/>
    <property type="match status" value="2"/>
</dbReference>
<gene>
    <name evidence="3" type="ORF">BDY21DRAFT_420544</name>
</gene>
<dbReference type="PANTHER" id="PTHR21248:SF11">
    <property type="entry name" value="PLD PHOSPHODIESTERASE DOMAIN-CONTAINING PROTEIN"/>
    <property type="match status" value="1"/>
</dbReference>
<dbReference type="AlphaFoldDB" id="A0A6A6P433"/>
<feature type="compositionally biased region" description="Basic and acidic residues" evidence="1">
    <location>
        <begin position="246"/>
        <end position="261"/>
    </location>
</feature>
<dbReference type="CDD" id="cd00138">
    <property type="entry name" value="PLDc_SF"/>
    <property type="match status" value="1"/>
</dbReference>
<evidence type="ECO:0000259" key="2">
    <source>
        <dbReference type="PROSITE" id="PS50035"/>
    </source>
</evidence>
<dbReference type="InterPro" id="IPR001736">
    <property type="entry name" value="PLipase_D/transphosphatidylase"/>
</dbReference>
<proteinExistence type="predicted"/>
<feature type="region of interest" description="Disordered" evidence="1">
    <location>
        <begin position="440"/>
        <end position="466"/>
    </location>
</feature>
<dbReference type="OrthoDB" id="2958217at2759"/>
<dbReference type="EMBL" id="MU001677">
    <property type="protein sequence ID" value="KAF2458547.1"/>
    <property type="molecule type" value="Genomic_DNA"/>
</dbReference>
<dbReference type="PROSITE" id="PS50035">
    <property type="entry name" value="PLD"/>
    <property type="match status" value="2"/>
</dbReference>
<evidence type="ECO:0000313" key="3">
    <source>
        <dbReference type="EMBL" id="KAF2458547.1"/>
    </source>
</evidence>
<dbReference type="Proteomes" id="UP000799766">
    <property type="component" value="Unassembled WGS sequence"/>
</dbReference>
<feature type="region of interest" description="Disordered" evidence="1">
    <location>
        <begin position="237"/>
        <end position="288"/>
    </location>
</feature>
<evidence type="ECO:0000313" key="4">
    <source>
        <dbReference type="Proteomes" id="UP000799766"/>
    </source>
</evidence>
<organism evidence="3 4">
    <name type="scientific">Lineolata rhizophorae</name>
    <dbReference type="NCBI Taxonomy" id="578093"/>
    <lineage>
        <taxon>Eukaryota</taxon>
        <taxon>Fungi</taxon>
        <taxon>Dikarya</taxon>
        <taxon>Ascomycota</taxon>
        <taxon>Pezizomycotina</taxon>
        <taxon>Dothideomycetes</taxon>
        <taxon>Dothideomycetes incertae sedis</taxon>
        <taxon>Lineolatales</taxon>
        <taxon>Lineolataceae</taxon>
        <taxon>Lineolata</taxon>
    </lineage>
</organism>
<dbReference type="PANTHER" id="PTHR21248">
    <property type="entry name" value="CARDIOLIPIN SYNTHASE"/>
    <property type="match status" value="1"/>
</dbReference>
<dbReference type="GO" id="GO:0032049">
    <property type="term" value="P:cardiolipin biosynthetic process"/>
    <property type="evidence" value="ECO:0007669"/>
    <property type="project" value="UniProtKB-ARBA"/>
</dbReference>
<accession>A0A6A6P433</accession>
<reference evidence="3" key="1">
    <citation type="journal article" date="2020" name="Stud. Mycol.">
        <title>101 Dothideomycetes genomes: a test case for predicting lifestyles and emergence of pathogens.</title>
        <authorList>
            <person name="Haridas S."/>
            <person name="Albert R."/>
            <person name="Binder M."/>
            <person name="Bloem J."/>
            <person name="Labutti K."/>
            <person name="Salamov A."/>
            <person name="Andreopoulos B."/>
            <person name="Baker S."/>
            <person name="Barry K."/>
            <person name="Bills G."/>
            <person name="Bluhm B."/>
            <person name="Cannon C."/>
            <person name="Castanera R."/>
            <person name="Culley D."/>
            <person name="Daum C."/>
            <person name="Ezra D."/>
            <person name="Gonzalez J."/>
            <person name="Henrissat B."/>
            <person name="Kuo A."/>
            <person name="Liang C."/>
            <person name="Lipzen A."/>
            <person name="Lutzoni F."/>
            <person name="Magnuson J."/>
            <person name="Mondo S."/>
            <person name="Nolan M."/>
            <person name="Ohm R."/>
            <person name="Pangilinan J."/>
            <person name="Park H.-J."/>
            <person name="Ramirez L."/>
            <person name="Alfaro M."/>
            <person name="Sun H."/>
            <person name="Tritt A."/>
            <person name="Yoshinaga Y."/>
            <person name="Zwiers L.-H."/>
            <person name="Turgeon B."/>
            <person name="Goodwin S."/>
            <person name="Spatafora J."/>
            <person name="Crous P."/>
            <person name="Grigoriev I."/>
        </authorList>
    </citation>
    <scope>NUCLEOTIDE SEQUENCE</scope>
    <source>
        <strain evidence="3">ATCC 16933</strain>
    </source>
</reference>
<keyword evidence="4" id="KW-1185">Reference proteome</keyword>
<sequence>MSPSPPPPSLAADFPALSSAWTQTLLSPANRAHNSRLDPNYFAASPSSNLVTLSRVRSFGLGTGDQLVHALAADGLAAATRRELVLVTCFWARASRSRARVAQLLRALSAKALRRGGGAGRIRVAICFSSRSLWQKLLGPSGVRGAVYGPAAWAAKLGLPPPEELRGLELRVKCVFVRPFSVMHPKFVVVDRERVFVPSFNVSWEEWFEGCVELEGPVVGRFVRFWREFWVRDGGEEEEDWDGDVGVERDGGEGESVRDDTFPGSNANAATDGPSSNPSAPPSLLPLHRPFSHPAPLPTLFLPSPHHRNPRFRPLPFLSPPPTPPTPLNALLQHLLSASSSSIYIQTPNATAPPPLAALRDALARGVDVTLVTSRRLMLLEQLATAGTTTARCVRRLCRRHAALVAARRARGDGDDEQGGGERTGPGRLRVEYFRAREAGGPGRARKKGKGRAGAGDEGEPAVGEPVQSHLKLTVVDGAVVVLGSGNMDRASWFTSQELGVGLWSREFAAAVMDMVGEGLAGRTEVVYDG</sequence>
<protein>
    <recommendedName>
        <fullName evidence="2">PLD phosphodiesterase domain-containing protein</fullName>
    </recommendedName>
</protein>
<feature type="domain" description="PLD phosphodiesterase" evidence="2">
    <location>
        <begin position="179"/>
        <end position="206"/>
    </location>
</feature>